<sequence>MALTNLIPWRRRADQARGGQVVVKREEQEPIYELQRSINSLFDEFFRQFADFGLWPGEPLTESFGLFNPRVDVSETDKEIRVSAELPGMEPDDIEVTVSGNLLTISGEKRAEHEEQGEQYYRMERTYGSFQRTIPLPYEVDADKVNARYKNGVLTITLPKPGEAQGRRWRIPIKLG</sequence>
<comment type="caution">
    <text evidence="5">The sequence shown here is derived from an EMBL/GenBank/DDBJ whole genome shotgun (WGS) entry which is preliminary data.</text>
</comment>
<dbReference type="InterPro" id="IPR008978">
    <property type="entry name" value="HSP20-like_chaperone"/>
</dbReference>
<dbReference type="InterPro" id="IPR031107">
    <property type="entry name" value="Small_HSP"/>
</dbReference>
<dbReference type="SUPFAM" id="SSF49764">
    <property type="entry name" value="HSP20-like chaperones"/>
    <property type="match status" value="1"/>
</dbReference>
<evidence type="ECO:0000256" key="1">
    <source>
        <dbReference type="PROSITE-ProRule" id="PRU00285"/>
    </source>
</evidence>
<reference evidence="5 6" key="1">
    <citation type="submission" date="2019-06" db="EMBL/GenBank/DDBJ databases">
        <title>Genome sequence of Litorilinea aerophila BAA-2444.</title>
        <authorList>
            <person name="Maclea K.S."/>
            <person name="Maurais E.G."/>
            <person name="Iannazzi L.C."/>
        </authorList>
    </citation>
    <scope>NUCLEOTIDE SEQUENCE [LARGE SCALE GENOMIC DNA]</scope>
    <source>
        <strain evidence="5 6">ATCC BAA-2444</strain>
    </source>
</reference>
<gene>
    <name evidence="5" type="ORF">FKZ61_04215</name>
</gene>
<dbReference type="InParanoid" id="A0A540VKH2"/>
<proteinExistence type="inferred from homology"/>
<evidence type="ECO:0000259" key="4">
    <source>
        <dbReference type="PROSITE" id="PS51203"/>
    </source>
</evidence>
<dbReference type="Gene3D" id="2.60.40.790">
    <property type="match status" value="1"/>
</dbReference>
<dbReference type="RefSeq" id="WP_141608822.1">
    <property type="nucleotide sequence ID" value="NZ_VIGC02000004.1"/>
</dbReference>
<dbReference type="CDD" id="cd06464">
    <property type="entry name" value="ACD_sHsps-like"/>
    <property type="match status" value="1"/>
</dbReference>
<dbReference type="InterPro" id="IPR007052">
    <property type="entry name" value="CS_dom"/>
</dbReference>
<dbReference type="EMBL" id="VIGC01000004">
    <property type="protein sequence ID" value="TQE97226.1"/>
    <property type="molecule type" value="Genomic_DNA"/>
</dbReference>
<dbReference type="PANTHER" id="PTHR11527">
    <property type="entry name" value="HEAT-SHOCK PROTEIN 20 FAMILY MEMBER"/>
    <property type="match status" value="1"/>
</dbReference>
<dbReference type="OrthoDB" id="9811615at2"/>
<comment type="similarity">
    <text evidence="1 2">Belongs to the small heat shock protein (HSP20) family.</text>
</comment>
<name>A0A540VKH2_9CHLR</name>
<feature type="domain" description="SHSP" evidence="3">
    <location>
        <begin position="62"/>
        <end position="176"/>
    </location>
</feature>
<evidence type="ECO:0000256" key="2">
    <source>
        <dbReference type="RuleBase" id="RU003616"/>
    </source>
</evidence>
<evidence type="ECO:0000313" key="6">
    <source>
        <dbReference type="Proteomes" id="UP000317371"/>
    </source>
</evidence>
<evidence type="ECO:0000259" key="3">
    <source>
        <dbReference type="PROSITE" id="PS01031"/>
    </source>
</evidence>
<dbReference type="FunCoup" id="A0A540VKH2">
    <property type="interactions" value="21"/>
</dbReference>
<dbReference type="Pfam" id="PF00011">
    <property type="entry name" value="HSP20"/>
    <property type="match status" value="1"/>
</dbReference>
<accession>A0A540VKH2</accession>
<dbReference type="PROSITE" id="PS51203">
    <property type="entry name" value="CS"/>
    <property type="match status" value="1"/>
</dbReference>
<keyword evidence="6" id="KW-1185">Reference proteome</keyword>
<dbReference type="InterPro" id="IPR002068">
    <property type="entry name" value="A-crystallin/Hsp20_dom"/>
</dbReference>
<organism evidence="5 6">
    <name type="scientific">Litorilinea aerophila</name>
    <dbReference type="NCBI Taxonomy" id="1204385"/>
    <lineage>
        <taxon>Bacteria</taxon>
        <taxon>Bacillati</taxon>
        <taxon>Chloroflexota</taxon>
        <taxon>Caldilineae</taxon>
        <taxon>Caldilineales</taxon>
        <taxon>Caldilineaceae</taxon>
        <taxon>Litorilinea</taxon>
    </lineage>
</organism>
<protein>
    <submittedName>
        <fullName evidence="5">Hsp20/alpha crystallin family protein</fullName>
    </submittedName>
</protein>
<dbReference type="AlphaFoldDB" id="A0A540VKH2"/>
<dbReference type="PROSITE" id="PS01031">
    <property type="entry name" value="SHSP"/>
    <property type="match status" value="1"/>
</dbReference>
<feature type="domain" description="CS" evidence="4">
    <location>
        <begin position="66"/>
        <end position="173"/>
    </location>
</feature>
<dbReference type="Proteomes" id="UP000317371">
    <property type="component" value="Unassembled WGS sequence"/>
</dbReference>
<evidence type="ECO:0000313" key="5">
    <source>
        <dbReference type="EMBL" id="TQE97226.1"/>
    </source>
</evidence>